<dbReference type="HOGENOM" id="CLU_141922_1_1_1"/>
<organism evidence="4">
    <name type="scientific">Cryptococcus bacillisporus CA1280</name>
    <dbReference type="NCBI Taxonomy" id="1296109"/>
    <lineage>
        <taxon>Eukaryota</taxon>
        <taxon>Fungi</taxon>
        <taxon>Dikarya</taxon>
        <taxon>Basidiomycota</taxon>
        <taxon>Agaricomycotina</taxon>
        <taxon>Tremellomycetes</taxon>
        <taxon>Tremellales</taxon>
        <taxon>Cryptococcaceae</taxon>
        <taxon>Cryptococcus</taxon>
        <taxon>Cryptococcus gattii species complex</taxon>
    </lineage>
</organism>
<evidence type="ECO:0000256" key="2">
    <source>
        <dbReference type="ARBA" id="ARBA00009761"/>
    </source>
</evidence>
<dbReference type="GO" id="GO:0006298">
    <property type="term" value="P:mismatch repair"/>
    <property type="evidence" value="ECO:0007669"/>
    <property type="project" value="TreeGrafter"/>
</dbReference>
<dbReference type="Pfam" id="PF08661">
    <property type="entry name" value="Rep_fac-A_3"/>
    <property type="match status" value="1"/>
</dbReference>
<dbReference type="GO" id="GO:0035861">
    <property type="term" value="C:site of double-strand break"/>
    <property type="evidence" value="ECO:0007669"/>
    <property type="project" value="TreeGrafter"/>
</dbReference>
<accession>A0A0D0TJ04</accession>
<dbReference type="EMBL" id="KN847983">
    <property type="protein sequence ID" value="KIR46482.1"/>
    <property type="molecule type" value="Genomic_DNA"/>
</dbReference>
<dbReference type="GO" id="GO:0003684">
    <property type="term" value="F:damaged DNA binding"/>
    <property type="evidence" value="ECO:0007669"/>
    <property type="project" value="TreeGrafter"/>
</dbReference>
<dbReference type="PANTHER" id="PTHR15114:SF1">
    <property type="entry name" value="REPLICATION PROTEIN A 14 KDA SUBUNIT"/>
    <property type="match status" value="1"/>
</dbReference>
<dbReference type="GO" id="GO:0005662">
    <property type="term" value="C:DNA replication factor A complex"/>
    <property type="evidence" value="ECO:0007669"/>
    <property type="project" value="TreeGrafter"/>
</dbReference>
<dbReference type="GO" id="GO:0000724">
    <property type="term" value="P:double-strand break repair via homologous recombination"/>
    <property type="evidence" value="ECO:0007669"/>
    <property type="project" value="TreeGrafter"/>
</dbReference>
<dbReference type="AlphaFoldDB" id="A0A0D0TJ04"/>
<evidence type="ECO:0000256" key="1">
    <source>
        <dbReference type="ARBA" id="ARBA00004123"/>
    </source>
</evidence>
<dbReference type="InterPro" id="IPR013970">
    <property type="entry name" value="Rfa2"/>
</dbReference>
<comment type="subcellular location">
    <subcellularLocation>
        <location evidence="1">Nucleus</location>
    </subcellularLocation>
</comment>
<evidence type="ECO:0000313" key="4">
    <source>
        <dbReference type="EMBL" id="KIR46482.1"/>
    </source>
</evidence>
<dbReference type="FunFam" id="2.40.50.140:FF:000602">
    <property type="entry name" value="Unplaced genomic scaffold supercont2.11, whole genome shotgun sequence"/>
    <property type="match status" value="1"/>
</dbReference>
<dbReference type="GO" id="GO:0006284">
    <property type="term" value="P:base-excision repair"/>
    <property type="evidence" value="ECO:0007669"/>
    <property type="project" value="TreeGrafter"/>
</dbReference>
<proteinExistence type="inferred from homology"/>
<sequence length="108" mass="11788">MSRLGPEPRINSKHLSEHRGEIVRLIAKVATLSGDTATLETSDGGTVRIHLPRDMHIADQYVEIIGTVKEDLTIRAHTHIGLGNNLDLRAVNSVIEFSHSPIGHGVLN</sequence>
<evidence type="ECO:0000256" key="3">
    <source>
        <dbReference type="ARBA" id="ARBA00023242"/>
    </source>
</evidence>
<dbReference type="CDD" id="cd04479">
    <property type="entry name" value="RPA3"/>
    <property type="match status" value="1"/>
</dbReference>
<dbReference type="PANTHER" id="PTHR15114">
    <property type="entry name" value="REPLICATION PROTEIN A3"/>
    <property type="match status" value="1"/>
</dbReference>
<name>A0A0D0TJ04_CRYGA</name>
<reference evidence="4" key="1">
    <citation type="submission" date="2015-01" db="EMBL/GenBank/DDBJ databases">
        <title>The Genome Sequence of Cryptococcus gattii CA1280.</title>
        <authorList>
            <consortium name="The Broad Institute Genomics Platform"/>
            <person name="Cuomo C."/>
            <person name="Litvintseva A."/>
            <person name="Chen Y."/>
            <person name="Heitman J."/>
            <person name="Sun S."/>
            <person name="Springer D."/>
            <person name="Dromer F."/>
            <person name="Young S."/>
            <person name="Zeng Q."/>
            <person name="Gargeya S."/>
            <person name="Abouelleil A."/>
            <person name="Alvarado L."/>
            <person name="Chapman S.B."/>
            <person name="Gainer-Dewar J."/>
            <person name="Goldberg J."/>
            <person name="Griggs A."/>
            <person name="Gujja S."/>
            <person name="Hansen M."/>
            <person name="Howarth C."/>
            <person name="Imamovic A."/>
            <person name="Larimer J."/>
            <person name="Murphy C."/>
            <person name="Naylor J."/>
            <person name="Pearson M."/>
            <person name="Priest M."/>
            <person name="Roberts A."/>
            <person name="Saif S."/>
            <person name="Shea T."/>
            <person name="Sykes S."/>
            <person name="Wortman J."/>
            <person name="Nusbaum C."/>
            <person name="Birren B."/>
        </authorList>
    </citation>
    <scope>NUCLEOTIDE SEQUENCE [LARGE SCALE GENOMIC DNA]</scope>
    <source>
        <strain evidence="4">CA1280</strain>
    </source>
</reference>
<dbReference type="GO" id="GO:0006260">
    <property type="term" value="P:DNA replication"/>
    <property type="evidence" value="ECO:0007669"/>
    <property type="project" value="InterPro"/>
</dbReference>
<comment type="similarity">
    <text evidence="2">Belongs to the replication factor A protein 3 family.</text>
</comment>
<gene>
    <name evidence="4" type="ORF">I312_03969</name>
</gene>
<protein>
    <submittedName>
        <fullName evidence="4">Replication factor A3</fullName>
    </submittedName>
</protein>
<dbReference type="GO" id="GO:0003697">
    <property type="term" value="F:single-stranded DNA binding"/>
    <property type="evidence" value="ECO:0007669"/>
    <property type="project" value="TreeGrafter"/>
</dbReference>
<dbReference type="InterPro" id="IPR012340">
    <property type="entry name" value="NA-bd_OB-fold"/>
</dbReference>
<keyword evidence="3" id="KW-0539">Nucleus</keyword>
<dbReference type="OrthoDB" id="188186at2759"/>
<dbReference type="SUPFAM" id="SSF50249">
    <property type="entry name" value="Nucleic acid-binding proteins"/>
    <property type="match status" value="1"/>
</dbReference>
<dbReference type="Gene3D" id="2.40.50.140">
    <property type="entry name" value="Nucleic acid-binding proteins"/>
    <property type="match status" value="1"/>
</dbReference>
<dbReference type="GO" id="GO:0006289">
    <property type="term" value="P:nucleotide-excision repair"/>
    <property type="evidence" value="ECO:0007669"/>
    <property type="project" value="TreeGrafter"/>
</dbReference>